<gene>
    <name evidence="3" type="ORF">CDQ84_00425</name>
</gene>
<dbReference type="SUPFAM" id="SSF53850">
    <property type="entry name" value="Periplasmic binding protein-like II"/>
    <property type="match status" value="1"/>
</dbReference>
<dbReference type="InterPro" id="IPR022627">
    <property type="entry name" value="DUF3502"/>
</dbReference>
<feature type="domain" description="DUF3502" evidence="2">
    <location>
        <begin position="431"/>
        <end position="498"/>
    </location>
</feature>
<proteinExistence type="predicted"/>
<feature type="signal peptide" evidence="1">
    <location>
        <begin position="1"/>
        <end position="20"/>
    </location>
</feature>
<evidence type="ECO:0000313" key="3">
    <source>
        <dbReference type="EMBL" id="PNU01509.1"/>
    </source>
</evidence>
<dbReference type="InterPro" id="IPR050490">
    <property type="entry name" value="Bact_solute-bd_prot1"/>
</dbReference>
<sequence length="501" mass="56078">MKRKPFALLLVTIIAISALFGCSGSKTPTGDNKNTSDKPVELIWIMGDPGQVPVDQAIVEEKLNEISVEKLNVKVKTLYYDNDKTMLALSSGEKWDMVFTCEWFNNFAVQAQAGYFADITEKVKTLTPDLYATMPEIVWEGAKVNGKIMAIPVKKDYAAEIFWRFDKKLFVDTLGMQVPDTMKFADVEKYLEAAKKAYEDGVPEAKDAQYPLKLNKGGFSGVDSDYDMINRDVMLGIPYSAVGTADQNKIVITAEHPDLYNRFVLLRKWYKAGYINPDAATTEESFIYSAVKNGQGFYGADAIWSSGDGYTQLISKYSGPYLSTASIRGSMNAINANSKHIDLALKYQELVNTNKQYRDILRYGVEGIHFNYTEDGLVKRTEKGKNNYGPWAFSQGSYSLSSVEAADGVDVDPKMWEVIFKGYENLKATNTIGFSFDITPVETQVAACKVIKDKYWTGLITGTIDPEVEVPKMMSELEAAGIREIQKEAQRQFDEFLKNAK</sequence>
<reference evidence="3 4" key="1">
    <citation type="submission" date="2017-06" db="EMBL/GenBank/DDBJ databases">
        <title>Investigating the central metabolism of Clostridium thermosuccinogenes.</title>
        <authorList>
            <person name="Koendjbiharie J.G."/>
            <person name="van Kranenburg R."/>
        </authorList>
    </citation>
    <scope>NUCLEOTIDE SEQUENCE [LARGE SCALE GENOMIC DNA]</scope>
    <source>
        <strain evidence="3 4">DSM 5806</strain>
    </source>
</reference>
<dbReference type="Proteomes" id="UP000236151">
    <property type="component" value="Unassembled WGS sequence"/>
</dbReference>
<dbReference type="PANTHER" id="PTHR43649">
    <property type="entry name" value="ARABINOSE-BINDING PROTEIN-RELATED"/>
    <property type="match status" value="1"/>
</dbReference>
<dbReference type="EMBL" id="NIOJ01000001">
    <property type="protein sequence ID" value="PNU01509.1"/>
    <property type="molecule type" value="Genomic_DNA"/>
</dbReference>
<dbReference type="Pfam" id="PF12010">
    <property type="entry name" value="DUF3502"/>
    <property type="match status" value="1"/>
</dbReference>
<evidence type="ECO:0000259" key="2">
    <source>
        <dbReference type="Pfam" id="PF12010"/>
    </source>
</evidence>
<dbReference type="OrthoDB" id="2636783at2"/>
<keyword evidence="4" id="KW-1185">Reference proteome</keyword>
<evidence type="ECO:0000256" key="1">
    <source>
        <dbReference type="SAM" id="SignalP"/>
    </source>
</evidence>
<dbReference type="AlphaFoldDB" id="A0A2K2FN23"/>
<organism evidence="3 4">
    <name type="scientific">Clostridium thermosuccinogenes</name>
    <dbReference type="NCBI Taxonomy" id="84032"/>
    <lineage>
        <taxon>Bacteria</taxon>
        <taxon>Bacillati</taxon>
        <taxon>Bacillota</taxon>
        <taxon>Clostridia</taxon>
        <taxon>Eubacteriales</taxon>
        <taxon>Clostridiaceae</taxon>
        <taxon>Clostridium</taxon>
    </lineage>
</organism>
<comment type="caution">
    <text evidence="3">The sequence shown here is derived from an EMBL/GenBank/DDBJ whole genome shotgun (WGS) entry which is preliminary data.</text>
</comment>
<evidence type="ECO:0000313" key="4">
    <source>
        <dbReference type="Proteomes" id="UP000236151"/>
    </source>
</evidence>
<dbReference type="KEGG" id="cthd:CDO33_16415"/>
<accession>A0A2K2FN23</accession>
<dbReference type="PANTHER" id="PTHR43649:SF17">
    <property type="entry name" value="ABC TRANSPORTER SOLUTE BINDING PROTEIN-SUGAR TRANSPORT"/>
    <property type="match status" value="1"/>
</dbReference>
<name>A0A2K2FN23_9CLOT</name>
<protein>
    <recommendedName>
        <fullName evidence="2">DUF3502 domain-containing protein</fullName>
    </recommendedName>
</protein>
<dbReference type="PROSITE" id="PS51257">
    <property type="entry name" value="PROKAR_LIPOPROTEIN"/>
    <property type="match status" value="1"/>
</dbReference>
<keyword evidence="1" id="KW-0732">Signal</keyword>
<feature type="chain" id="PRO_5038873868" description="DUF3502 domain-containing protein" evidence="1">
    <location>
        <begin position="21"/>
        <end position="501"/>
    </location>
</feature>
<dbReference type="Gene3D" id="3.40.190.10">
    <property type="entry name" value="Periplasmic binding protein-like II"/>
    <property type="match status" value="2"/>
</dbReference>
<dbReference type="RefSeq" id="WP_103079738.1">
    <property type="nucleotide sequence ID" value="NZ_CP021850.1"/>
</dbReference>